<dbReference type="Proteomes" id="UP000623467">
    <property type="component" value="Unassembled WGS sequence"/>
</dbReference>
<accession>A0A8H6ZAP7</accession>
<sequence>MAFHLRISIMATSPFRPACFYFCIAARFITPIKNLSCVFDKSNFSLHLRLLSALVTKSTDLNSVDMQFPRFGLTDWMLDASTHDVFRPRITTLLSQISRDIILVSEQHCLRCSTRDLFTYLCSEITFPPRTRRPTLLIASITSLKLYFQRTRLDDLQPFTMVVVNASTTEKPFTNFVLGYSESWPALADQSRLSTAHLSAMLHRLRLPHLTTLTVIAPRVAATAMGDFLTLHPQIECINDMRKLVPRDPLLQPPLELPNLRKIGASTVNDLLSLLVATAQSAPRTICVPFTQLELPAHPLLFQYLSQRNIPTELSIFVSATTFTEMDLALAKTLHYVDAAFVILDSPEAGTALLPWLKALPALSVVEFDWGSAGVPFLTLVRTSLPGVNVLVGRRT</sequence>
<protein>
    <submittedName>
        <fullName evidence="1">Uncharacterized protein</fullName>
    </submittedName>
</protein>
<comment type="caution">
    <text evidence="1">The sequence shown here is derived from an EMBL/GenBank/DDBJ whole genome shotgun (WGS) entry which is preliminary data.</text>
</comment>
<reference evidence="1" key="1">
    <citation type="submission" date="2020-05" db="EMBL/GenBank/DDBJ databases">
        <title>Mycena genomes resolve the evolution of fungal bioluminescence.</title>
        <authorList>
            <person name="Tsai I.J."/>
        </authorList>
    </citation>
    <scope>NUCLEOTIDE SEQUENCE</scope>
    <source>
        <strain evidence="1">160909Yilan</strain>
    </source>
</reference>
<dbReference type="OrthoDB" id="2946512at2759"/>
<gene>
    <name evidence="1" type="ORF">MSAN_00605100</name>
</gene>
<dbReference type="AlphaFoldDB" id="A0A8H6ZAP7"/>
<dbReference type="EMBL" id="JACAZH010000003">
    <property type="protein sequence ID" value="KAF7373927.1"/>
    <property type="molecule type" value="Genomic_DNA"/>
</dbReference>
<evidence type="ECO:0000313" key="1">
    <source>
        <dbReference type="EMBL" id="KAF7373927.1"/>
    </source>
</evidence>
<name>A0A8H6ZAP7_9AGAR</name>
<proteinExistence type="predicted"/>
<organism evidence="1 2">
    <name type="scientific">Mycena sanguinolenta</name>
    <dbReference type="NCBI Taxonomy" id="230812"/>
    <lineage>
        <taxon>Eukaryota</taxon>
        <taxon>Fungi</taxon>
        <taxon>Dikarya</taxon>
        <taxon>Basidiomycota</taxon>
        <taxon>Agaricomycotina</taxon>
        <taxon>Agaricomycetes</taxon>
        <taxon>Agaricomycetidae</taxon>
        <taxon>Agaricales</taxon>
        <taxon>Marasmiineae</taxon>
        <taxon>Mycenaceae</taxon>
        <taxon>Mycena</taxon>
    </lineage>
</organism>
<keyword evidence="2" id="KW-1185">Reference proteome</keyword>
<evidence type="ECO:0000313" key="2">
    <source>
        <dbReference type="Proteomes" id="UP000623467"/>
    </source>
</evidence>